<protein>
    <submittedName>
        <fullName evidence="1">Uncharacterized protein</fullName>
    </submittedName>
</protein>
<gene>
    <name evidence="1" type="ORF">SAMN04489717_3224</name>
</gene>
<dbReference type="Pfam" id="PF19593">
    <property type="entry name" value="DUF6098"/>
    <property type="match status" value="1"/>
</dbReference>
<name>A0A1H1TJE0_9ACTN</name>
<evidence type="ECO:0000313" key="1">
    <source>
        <dbReference type="EMBL" id="SDS60312.1"/>
    </source>
</evidence>
<accession>A0A1H1TJE0</accession>
<dbReference type="AlphaFoldDB" id="A0A1H1TJE0"/>
<evidence type="ECO:0000313" key="2">
    <source>
        <dbReference type="Proteomes" id="UP000198983"/>
    </source>
</evidence>
<sequence>MQVVEDLDELTRLVYRHQGLFVRFSEGPEADAAQASVDYESGLPLPGLSVNRLDPPRWWTRPLTDWLARQICQYAHLAERAASRTGWILTGKVVGRGPDDEPLLTDVEPVAWLGKDALEQARSWYSEHFHVGHSSA</sequence>
<dbReference type="STRING" id="117157.SAMN04489717_3224"/>
<dbReference type="RefSeq" id="WP_092654480.1">
    <property type="nucleotide sequence ID" value="NZ_LT629732.1"/>
</dbReference>
<dbReference type="OrthoDB" id="3531920at2"/>
<reference evidence="1 2" key="1">
    <citation type="submission" date="2016-10" db="EMBL/GenBank/DDBJ databases">
        <authorList>
            <person name="de Groot N.N."/>
        </authorList>
    </citation>
    <scope>NUCLEOTIDE SEQUENCE [LARGE SCALE GENOMIC DNA]</scope>
    <source>
        <strain evidence="1 2">DSM 22024</strain>
    </source>
</reference>
<dbReference type="Proteomes" id="UP000198983">
    <property type="component" value="Chromosome I"/>
</dbReference>
<dbReference type="EMBL" id="LT629732">
    <property type="protein sequence ID" value="SDS60312.1"/>
    <property type="molecule type" value="Genomic_DNA"/>
</dbReference>
<dbReference type="InterPro" id="IPR046080">
    <property type="entry name" value="DUF6098"/>
</dbReference>
<keyword evidence="2" id="KW-1185">Reference proteome</keyword>
<organism evidence="1 2">
    <name type="scientific">Actinopolymorpha singaporensis</name>
    <dbReference type="NCBI Taxonomy" id="117157"/>
    <lineage>
        <taxon>Bacteria</taxon>
        <taxon>Bacillati</taxon>
        <taxon>Actinomycetota</taxon>
        <taxon>Actinomycetes</taxon>
        <taxon>Propionibacteriales</taxon>
        <taxon>Actinopolymorphaceae</taxon>
        <taxon>Actinopolymorpha</taxon>
    </lineage>
</organism>
<proteinExistence type="predicted"/>